<keyword evidence="2" id="KW-1185">Reference proteome</keyword>
<evidence type="ECO:0000313" key="1">
    <source>
        <dbReference type="EMBL" id="MBB5895328.1"/>
    </source>
</evidence>
<gene>
    <name evidence="1" type="ORF">BJ998_006524</name>
</gene>
<dbReference type="RefSeq" id="WP_184867130.1">
    <property type="nucleotide sequence ID" value="NZ_BAAAWY010000015.1"/>
</dbReference>
<organism evidence="1 2">
    <name type="scientific">Kutzneria kofuensis</name>
    <dbReference type="NCBI Taxonomy" id="103725"/>
    <lineage>
        <taxon>Bacteria</taxon>
        <taxon>Bacillati</taxon>
        <taxon>Actinomycetota</taxon>
        <taxon>Actinomycetes</taxon>
        <taxon>Pseudonocardiales</taxon>
        <taxon>Pseudonocardiaceae</taxon>
        <taxon>Kutzneria</taxon>
    </lineage>
</organism>
<dbReference type="EMBL" id="JACHIR010000001">
    <property type="protein sequence ID" value="MBB5895328.1"/>
    <property type="molecule type" value="Genomic_DNA"/>
</dbReference>
<reference evidence="1 2" key="1">
    <citation type="submission" date="2020-08" db="EMBL/GenBank/DDBJ databases">
        <title>Sequencing the genomes of 1000 actinobacteria strains.</title>
        <authorList>
            <person name="Klenk H.-P."/>
        </authorList>
    </citation>
    <scope>NUCLEOTIDE SEQUENCE [LARGE SCALE GENOMIC DNA]</scope>
    <source>
        <strain evidence="1 2">DSM 43851</strain>
    </source>
</reference>
<dbReference type="Proteomes" id="UP000585638">
    <property type="component" value="Unassembled WGS sequence"/>
</dbReference>
<proteinExistence type="predicted"/>
<protein>
    <submittedName>
        <fullName evidence="1">Uncharacterized protein</fullName>
    </submittedName>
</protein>
<comment type="caution">
    <text evidence="1">The sequence shown here is derived from an EMBL/GenBank/DDBJ whole genome shotgun (WGS) entry which is preliminary data.</text>
</comment>
<sequence length="168" mass="17690">MTWSFETAREPAEFAAAIDRRTGVEHAAGRDRTLCGIDMTRLDIYRHLFRPSSGCSTCATAAAAAPTEPSAQERLHDRVLAAAASPLRDRVIAALRRGADLRLGITGPAPGVARHYAKLDQVVEGHAALATALDTTGRVTISEVVDPGGNFVIVHADGATPVIGRRAG</sequence>
<name>A0A7W9NKJ1_9PSEU</name>
<evidence type="ECO:0000313" key="2">
    <source>
        <dbReference type="Proteomes" id="UP000585638"/>
    </source>
</evidence>
<dbReference type="AlphaFoldDB" id="A0A7W9NKJ1"/>
<accession>A0A7W9NKJ1</accession>